<feature type="region of interest" description="Disordered" evidence="1">
    <location>
        <begin position="268"/>
        <end position="297"/>
    </location>
</feature>
<dbReference type="PANTHER" id="PTHR42678:SF34">
    <property type="entry name" value="OS04G0183300 PROTEIN"/>
    <property type="match status" value="1"/>
</dbReference>
<organism evidence="2 3">
    <name type="scientific">Monosporascus cannonballus</name>
    <dbReference type="NCBI Taxonomy" id="155416"/>
    <lineage>
        <taxon>Eukaryota</taxon>
        <taxon>Fungi</taxon>
        <taxon>Dikarya</taxon>
        <taxon>Ascomycota</taxon>
        <taxon>Pezizomycotina</taxon>
        <taxon>Sordariomycetes</taxon>
        <taxon>Xylariomycetidae</taxon>
        <taxon>Xylariales</taxon>
        <taxon>Xylariales incertae sedis</taxon>
        <taxon>Monosporascus</taxon>
    </lineage>
</organism>
<gene>
    <name evidence="2" type="ORF">DL762_008562</name>
</gene>
<dbReference type="PANTHER" id="PTHR42678">
    <property type="entry name" value="AMIDASE"/>
    <property type="match status" value="1"/>
</dbReference>
<reference evidence="2 3" key="1">
    <citation type="submission" date="2018-06" db="EMBL/GenBank/DDBJ databases">
        <title>Complete Genomes of Monosporascus.</title>
        <authorList>
            <person name="Robinson A.J."/>
            <person name="Natvig D.O."/>
        </authorList>
    </citation>
    <scope>NUCLEOTIDE SEQUENCE [LARGE SCALE GENOMIC DNA]</scope>
    <source>
        <strain evidence="2 3">CBS 609.92</strain>
    </source>
</reference>
<dbReference type="Gene3D" id="3.90.1300.10">
    <property type="entry name" value="Amidase signature (AS) domain"/>
    <property type="match status" value="2"/>
</dbReference>
<dbReference type="InterPro" id="IPR036928">
    <property type="entry name" value="AS_sf"/>
</dbReference>
<dbReference type="EMBL" id="QJNS01000366">
    <property type="protein sequence ID" value="RYO78709.1"/>
    <property type="molecule type" value="Genomic_DNA"/>
</dbReference>
<comment type="caution">
    <text evidence="2">The sequence shown here is derived from an EMBL/GenBank/DDBJ whole genome shotgun (WGS) entry which is preliminary data.</text>
</comment>
<evidence type="ECO:0000313" key="3">
    <source>
        <dbReference type="Proteomes" id="UP000294003"/>
    </source>
</evidence>
<proteinExistence type="predicted"/>
<keyword evidence="3" id="KW-1185">Reference proteome</keyword>
<evidence type="ECO:0008006" key="4">
    <source>
        <dbReference type="Google" id="ProtNLM"/>
    </source>
</evidence>
<dbReference type="SUPFAM" id="SSF75304">
    <property type="entry name" value="Amidase signature (AS) enzymes"/>
    <property type="match status" value="1"/>
</dbReference>
<protein>
    <recommendedName>
        <fullName evidence="4">Amidase domain-containing protein</fullName>
    </recommendedName>
</protein>
<dbReference type="Proteomes" id="UP000294003">
    <property type="component" value="Unassembled WGS sequence"/>
</dbReference>
<accession>A0ABY0GVU4</accession>
<sequence>MDYPLAVIPSHNGFQSSPKKLTVTTPRCITGILYLALLLHRTGGLPSSSSSASAASSSSTLLPPPSLQDMSIAEPSALLDAGAVTSPELTALYLQRIAEANGVLHAIIEVGAPAALTPAAQRERERDAGRIADNYATAVTGYGHHYYREGDDDDTAMPAGGATAASGSACLEGLRRRSAGAGAEAAVVARLRDVGAVVLGKTNQEEFSGRWRCASSGSAVAASLGLAAGTLGMETAGGIACPAWTNNVCRHQADGGPDLAAQHRVRDGATEHGGPARAGRRGRGPAPRRRLGRDARDNWTLAQPWDRDDAEPRRRNMAALNASALAGRRLGMFWTDEDAFGAAYFEIWGLAGQIFEAAPADLVPPGRSARELVGRLNDNMAVYAMPDGRDAMQAYLRGFLAEEPGSGSGVRSFCDLLRCVETDPRERAADFGCAYLAMMASSNVSAGGPEVWAAYAAASALGRGAVAEYGLDALVVFPGVAVVLASAPGLPIVTVPMGALGAGAGAGAATRWAEEALVGYAYAYEQALRKRSSLKPYVQPVSDLDPILPRPQPAAN</sequence>
<name>A0ABY0GVU4_9PEZI</name>
<feature type="compositionally biased region" description="Basic residues" evidence="1">
    <location>
        <begin position="278"/>
        <end position="291"/>
    </location>
</feature>
<feature type="compositionally biased region" description="Low complexity" evidence="1">
    <location>
        <begin position="48"/>
        <end position="61"/>
    </location>
</feature>
<evidence type="ECO:0000313" key="2">
    <source>
        <dbReference type="EMBL" id="RYO78709.1"/>
    </source>
</evidence>
<feature type="region of interest" description="Disordered" evidence="1">
    <location>
        <begin position="48"/>
        <end position="67"/>
    </location>
</feature>
<evidence type="ECO:0000256" key="1">
    <source>
        <dbReference type="SAM" id="MobiDB-lite"/>
    </source>
</evidence>